<dbReference type="InterPro" id="IPR016181">
    <property type="entry name" value="Acyl_CoA_acyltransferase"/>
</dbReference>
<protein>
    <recommendedName>
        <fullName evidence="3">GNAT family N-acetyltransferase</fullName>
    </recommendedName>
</protein>
<gene>
    <name evidence="1" type="ORF">ACFSTE_17535</name>
</gene>
<comment type="caution">
    <text evidence="1">The sequence shown here is derived from an EMBL/GenBank/DDBJ whole genome shotgun (WGS) entry which is preliminary data.</text>
</comment>
<evidence type="ECO:0000313" key="2">
    <source>
        <dbReference type="Proteomes" id="UP001597459"/>
    </source>
</evidence>
<dbReference type="RefSeq" id="WP_378254692.1">
    <property type="nucleotide sequence ID" value="NZ_JBHSJV010000001.1"/>
</dbReference>
<dbReference type="SUPFAM" id="SSF55729">
    <property type="entry name" value="Acyl-CoA N-acyltransferases (Nat)"/>
    <property type="match status" value="1"/>
</dbReference>
<evidence type="ECO:0008006" key="3">
    <source>
        <dbReference type="Google" id="ProtNLM"/>
    </source>
</evidence>
<name>A0ABW5NAL9_9FLAO</name>
<evidence type="ECO:0000313" key="1">
    <source>
        <dbReference type="EMBL" id="MFD2592642.1"/>
    </source>
</evidence>
<dbReference type="Proteomes" id="UP001597459">
    <property type="component" value="Unassembled WGS sequence"/>
</dbReference>
<reference evidence="2" key="1">
    <citation type="journal article" date="2019" name="Int. J. Syst. Evol. Microbiol.">
        <title>The Global Catalogue of Microorganisms (GCM) 10K type strain sequencing project: providing services to taxonomists for standard genome sequencing and annotation.</title>
        <authorList>
            <consortium name="The Broad Institute Genomics Platform"/>
            <consortium name="The Broad Institute Genome Sequencing Center for Infectious Disease"/>
            <person name="Wu L."/>
            <person name="Ma J."/>
        </authorList>
    </citation>
    <scope>NUCLEOTIDE SEQUENCE [LARGE SCALE GENOMIC DNA]</scope>
    <source>
        <strain evidence="2">KCTC 42423</strain>
    </source>
</reference>
<organism evidence="1 2">
    <name type="scientific">Aquimarina hainanensis</name>
    <dbReference type="NCBI Taxonomy" id="1578017"/>
    <lineage>
        <taxon>Bacteria</taxon>
        <taxon>Pseudomonadati</taxon>
        <taxon>Bacteroidota</taxon>
        <taxon>Flavobacteriia</taxon>
        <taxon>Flavobacteriales</taxon>
        <taxon>Flavobacteriaceae</taxon>
        <taxon>Aquimarina</taxon>
    </lineage>
</organism>
<proteinExistence type="predicted"/>
<accession>A0ABW5NAL9</accession>
<sequence>MGEDLEIIPITKSTLREAVKSNKFWNDEVAPLPKSKATWLLQNNRIEEDDYCGIIAVEKGKIMAYILLFPDLINTVEKTVEKVYWMLLWWVHKKYKDTVLGTYFYREALGLTKSRVIIKSFAEEVNEFYKKQPFDVLLARERFTLFFSVEPSILVGRFPKLTPFKPVLKVLDKTVAFLVRNKNNWGIKKRTAILSYEYPQSIDDKLWAFIAPLCKDDLILKTQEYVNWQLDHKQYTQVNPGDTFPYKSLLAGLSSKVYITNVAVKEGEKIIGFFSYVVNNKEFNVKYFLVEEEKKLAVIVDALMEHFIKEKTSFIFTDDAILAKKITEKYSAIFVYKKIKKALAHKTLSLTLGHLSFHNRDGHFF</sequence>
<keyword evidence="2" id="KW-1185">Reference proteome</keyword>
<dbReference type="EMBL" id="JBHULX010000039">
    <property type="protein sequence ID" value="MFD2592642.1"/>
    <property type="molecule type" value="Genomic_DNA"/>
</dbReference>